<evidence type="ECO:0000313" key="2">
    <source>
        <dbReference type="EMBL" id="TRZ01583.1"/>
    </source>
</evidence>
<feature type="compositionally biased region" description="Polar residues" evidence="1">
    <location>
        <begin position="29"/>
        <end position="43"/>
    </location>
</feature>
<comment type="caution">
    <text evidence="2">The sequence shown here is derived from an EMBL/GenBank/DDBJ whole genome shotgun (WGS) entry which is preliminary data.</text>
</comment>
<accession>A0A553RHC0</accession>
<protein>
    <submittedName>
        <fullName evidence="2">Uncharacterized protein</fullName>
    </submittedName>
</protein>
<sequence>MLHLRFSRVLRELCKPNSRRPWKNPTDPGASSSRRALCTQSDASTEKVKLEAPGPGRQMDAWWAAGETGDLKNQEASQSHSGTGMAEDWADSWRRRSLTKCYNP</sequence>
<dbReference type="EMBL" id="SRMA01024070">
    <property type="protein sequence ID" value="TRZ01583.1"/>
    <property type="molecule type" value="Genomic_DNA"/>
</dbReference>
<feature type="region of interest" description="Disordered" evidence="1">
    <location>
        <begin position="70"/>
        <end position="89"/>
    </location>
</feature>
<evidence type="ECO:0000313" key="3">
    <source>
        <dbReference type="Proteomes" id="UP000316079"/>
    </source>
</evidence>
<dbReference type="AlphaFoldDB" id="A0A553RHC0"/>
<reference evidence="2 3" key="1">
    <citation type="journal article" date="2019" name="Sci. Data">
        <title>Hybrid genome assembly and annotation of Danionella translucida.</title>
        <authorList>
            <person name="Kadobianskyi M."/>
            <person name="Schulze L."/>
            <person name="Schuelke M."/>
            <person name="Judkewitz B."/>
        </authorList>
    </citation>
    <scope>NUCLEOTIDE SEQUENCE [LARGE SCALE GENOMIC DNA]</scope>
    <source>
        <strain evidence="2 3">Bolton</strain>
    </source>
</reference>
<gene>
    <name evidence="2" type="ORF">DNTS_002588</name>
</gene>
<organism evidence="2 3">
    <name type="scientific">Danionella cerebrum</name>
    <dbReference type="NCBI Taxonomy" id="2873325"/>
    <lineage>
        <taxon>Eukaryota</taxon>
        <taxon>Metazoa</taxon>
        <taxon>Chordata</taxon>
        <taxon>Craniata</taxon>
        <taxon>Vertebrata</taxon>
        <taxon>Euteleostomi</taxon>
        <taxon>Actinopterygii</taxon>
        <taxon>Neopterygii</taxon>
        <taxon>Teleostei</taxon>
        <taxon>Ostariophysi</taxon>
        <taxon>Cypriniformes</taxon>
        <taxon>Danionidae</taxon>
        <taxon>Danioninae</taxon>
        <taxon>Danionella</taxon>
    </lineage>
</organism>
<feature type="region of interest" description="Disordered" evidence="1">
    <location>
        <begin position="16"/>
        <end position="60"/>
    </location>
</feature>
<evidence type="ECO:0000256" key="1">
    <source>
        <dbReference type="SAM" id="MobiDB-lite"/>
    </source>
</evidence>
<proteinExistence type="predicted"/>
<dbReference type="Proteomes" id="UP000316079">
    <property type="component" value="Unassembled WGS sequence"/>
</dbReference>
<name>A0A553RHC0_9TELE</name>
<keyword evidence="3" id="KW-1185">Reference proteome</keyword>